<dbReference type="PANTHER" id="PTHR12935">
    <property type="entry name" value="GAMMA-GLUTAMYLCYCLOTRANSFERASE"/>
    <property type="match status" value="1"/>
</dbReference>
<protein>
    <recommendedName>
        <fullName evidence="1">gamma-glutamylcyclotransferase</fullName>
        <ecNumber evidence="1">4.3.2.9</ecNumber>
    </recommendedName>
</protein>
<keyword evidence="2" id="KW-0456">Lyase</keyword>
<evidence type="ECO:0000256" key="1">
    <source>
        <dbReference type="ARBA" id="ARBA00012346"/>
    </source>
</evidence>
<evidence type="ECO:0000256" key="3">
    <source>
        <dbReference type="PIRSR" id="PIRSR617939-1"/>
    </source>
</evidence>
<sequence length="200" mass="21816">MPPPSQPPNTTLYFAYGSNLSLSQMHTRCPTSTYLGIARLTGYTWLINQRGYANIVEATSPTQDPPPPAASEPEEKEEKEVYGLVYALPPASLASLDISEGVPTAYTKERQRVSFWASPAPDSPARVARDYAAARVDTTAQPPTETEVEMLVYIDRRRVGAGKPREEYVGRMERGVGDAVGLGVPRAYVEGVVRRFVPGG</sequence>
<keyword evidence="8" id="KW-1185">Reference proteome</keyword>
<dbReference type="PANTHER" id="PTHR12935:SF0">
    <property type="entry name" value="GAMMA-GLUTAMYLCYCLOTRANSFERASE"/>
    <property type="match status" value="1"/>
</dbReference>
<dbReference type="Pfam" id="PF06094">
    <property type="entry name" value="GGACT"/>
    <property type="match status" value="1"/>
</dbReference>
<dbReference type="EC" id="4.3.2.9" evidence="1"/>
<dbReference type="InterPro" id="IPR013024">
    <property type="entry name" value="GGCT-like"/>
</dbReference>
<accession>A0A9P4U5E7</accession>
<dbReference type="GO" id="GO:0003839">
    <property type="term" value="F:gamma-glutamylcyclotransferase activity"/>
    <property type="evidence" value="ECO:0007669"/>
    <property type="project" value="UniProtKB-EC"/>
</dbReference>
<name>A0A9P4U5E7_9PLEO</name>
<dbReference type="CDD" id="cd06661">
    <property type="entry name" value="GGCT_like"/>
    <property type="match status" value="1"/>
</dbReference>
<dbReference type="SUPFAM" id="SSF110857">
    <property type="entry name" value="Gamma-glutamyl cyclotransferase-like"/>
    <property type="match status" value="1"/>
</dbReference>
<dbReference type="InterPro" id="IPR017939">
    <property type="entry name" value="G-Glutamylcylcotransferase"/>
</dbReference>
<dbReference type="InterPro" id="IPR009288">
    <property type="entry name" value="AIG2-like_dom"/>
</dbReference>
<feature type="domain" description="Gamma-glutamylcyclotransferase AIG2-like" evidence="6">
    <location>
        <begin position="13"/>
        <end position="115"/>
    </location>
</feature>
<dbReference type="OrthoDB" id="2924818at2759"/>
<feature type="binding site" evidence="4">
    <location>
        <begin position="13"/>
        <end position="18"/>
    </location>
    <ligand>
        <name>substrate</name>
    </ligand>
</feature>
<feature type="active site" description="Proton acceptor" evidence="3">
    <location>
        <position position="100"/>
    </location>
</feature>
<reference evidence="7" key="1">
    <citation type="journal article" date="2020" name="Stud. Mycol.">
        <title>101 Dothideomycetes genomes: a test case for predicting lifestyles and emergence of pathogens.</title>
        <authorList>
            <person name="Haridas S."/>
            <person name="Albert R."/>
            <person name="Binder M."/>
            <person name="Bloem J."/>
            <person name="Labutti K."/>
            <person name="Salamov A."/>
            <person name="Andreopoulos B."/>
            <person name="Baker S."/>
            <person name="Barry K."/>
            <person name="Bills G."/>
            <person name="Bluhm B."/>
            <person name="Cannon C."/>
            <person name="Castanera R."/>
            <person name="Culley D."/>
            <person name="Daum C."/>
            <person name="Ezra D."/>
            <person name="Gonzalez J."/>
            <person name="Henrissat B."/>
            <person name="Kuo A."/>
            <person name="Liang C."/>
            <person name="Lipzen A."/>
            <person name="Lutzoni F."/>
            <person name="Magnuson J."/>
            <person name="Mondo S."/>
            <person name="Nolan M."/>
            <person name="Ohm R."/>
            <person name="Pangilinan J."/>
            <person name="Park H.-J."/>
            <person name="Ramirez L."/>
            <person name="Alfaro M."/>
            <person name="Sun H."/>
            <person name="Tritt A."/>
            <person name="Yoshinaga Y."/>
            <person name="Zwiers L.-H."/>
            <person name="Turgeon B."/>
            <person name="Goodwin S."/>
            <person name="Spatafora J."/>
            <person name="Crous P."/>
            <person name="Grigoriev I."/>
        </authorList>
    </citation>
    <scope>NUCLEOTIDE SEQUENCE</scope>
    <source>
        <strain evidence="7">CBS 690.94</strain>
    </source>
</reference>
<organism evidence="7 8">
    <name type="scientific">Karstenula rhodostoma CBS 690.94</name>
    <dbReference type="NCBI Taxonomy" id="1392251"/>
    <lineage>
        <taxon>Eukaryota</taxon>
        <taxon>Fungi</taxon>
        <taxon>Dikarya</taxon>
        <taxon>Ascomycota</taxon>
        <taxon>Pezizomycotina</taxon>
        <taxon>Dothideomycetes</taxon>
        <taxon>Pleosporomycetidae</taxon>
        <taxon>Pleosporales</taxon>
        <taxon>Massarineae</taxon>
        <taxon>Didymosphaeriaceae</taxon>
        <taxon>Karstenula</taxon>
    </lineage>
</organism>
<dbReference type="InterPro" id="IPR036568">
    <property type="entry name" value="GGCT-like_sf"/>
</dbReference>
<dbReference type="AlphaFoldDB" id="A0A9P4U5E7"/>
<evidence type="ECO:0000256" key="4">
    <source>
        <dbReference type="PIRSR" id="PIRSR617939-2"/>
    </source>
</evidence>
<evidence type="ECO:0000256" key="5">
    <source>
        <dbReference type="SAM" id="MobiDB-lite"/>
    </source>
</evidence>
<dbReference type="EMBL" id="MU001514">
    <property type="protein sequence ID" value="KAF2437930.1"/>
    <property type="molecule type" value="Genomic_DNA"/>
</dbReference>
<evidence type="ECO:0000259" key="6">
    <source>
        <dbReference type="Pfam" id="PF06094"/>
    </source>
</evidence>
<dbReference type="Gene3D" id="3.10.490.10">
    <property type="entry name" value="Gamma-glutamyl cyclotransferase-like"/>
    <property type="match status" value="1"/>
</dbReference>
<evidence type="ECO:0000313" key="8">
    <source>
        <dbReference type="Proteomes" id="UP000799764"/>
    </source>
</evidence>
<feature type="region of interest" description="Disordered" evidence="5">
    <location>
        <begin position="58"/>
        <end position="78"/>
    </location>
</feature>
<evidence type="ECO:0000256" key="2">
    <source>
        <dbReference type="ARBA" id="ARBA00023239"/>
    </source>
</evidence>
<comment type="caution">
    <text evidence="7">The sequence shown here is derived from an EMBL/GenBank/DDBJ whole genome shotgun (WGS) entry which is preliminary data.</text>
</comment>
<dbReference type="Proteomes" id="UP000799764">
    <property type="component" value="Unassembled WGS sequence"/>
</dbReference>
<evidence type="ECO:0000313" key="7">
    <source>
        <dbReference type="EMBL" id="KAF2437930.1"/>
    </source>
</evidence>
<proteinExistence type="predicted"/>
<gene>
    <name evidence="7" type="ORF">P171DRAFT_424878</name>
</gene>